<feature type="non-terminal residue" evidence="4">
    <location>
        <position position="272"/>
    </location>
</feature>
<evidence type="ECO:0000256" key="2">
    <source>
        <dbReference type="ARBA" id="ARBA00023157"/>
    </source>
</evidence>
<name>A0A3M6TGM3_POCDA</name>
<dbReference type="InterPro" id="IPR003410">
    <property type="entry name" value="HYR_dom"/>
</dbReference>
<keyword evidence="1" id="KW-0677">Repeat</keyword>
<reference evidence="4 5" key="1">
    <citation type="journal article" date="2018" name="Sci. Rep.">
        <title>Comparative analysis of the Pocillopora damicornis genome highlights role of immune system in coral evolution.</title>
        <authorList>
            <person name="Cunning R."/>
            <person name="Bay R.A."/>
            <person name="Gillette P."/>
            <person name="Baker A.C."/>
            <person name="Traylor-Knowles N."/>
        </authorList>
    </citation>
    <scope>NUCLEOTIDE SEQUENCE [LARGE SCALE GENOMIC DNA]</scope>
    <source>
        <strain evidence="4">RSMAS</strain>
        <tissue evidence="4">Whole animal</tissue>
    </source>
</reference>
<organism evidence="4 5">
    <name type="scientific">Pocillopora damicornis</name>
    <name type="common">Cauliflower coral</name>
    <name type="synonym">Millepora damicornis</name>
    <dbReference type="NCBI Taxonomy" id="46731"/>
    <lineage>
        <taxon>Eukaryota</taxon>
        <taxon>Metazoa</taxon>
        <taxon>Cnidaria</taxon>
        <taxon>Anthozoa</taxon>
        <taxon>Hexacorallia</taxon>
        <taxon>Scleractinia</taxon>
        <taxon>Astrocoeniina</taxon>
        <taxon>Pocilloporidae</taxon>
        <taxon>Pocillopora</taxon>
    </lineage>
</organism>
<keyword evidence="2" id="KW-1015">Disulfide bond</keyword>
<comment type="caution">
    <text evidence="4">The sequence shown here is derived from an EMBL/GenBank/DDBJ whole genome shotgun (WGS) entry which is preliminary data.</text>
</comment>
<dbReference type="OrthoDB" id="5982450at2759"/>
<dbReference type="SUPFAM" id="SSF57535">
    <property type="entry name" value="Complement control module/SCR domain"/>
    <property type="match status" value="1"/>
</dbReference>
<dbReference type="AlphaFoldDB" id="A0A3M6TGM3"/>
<gene>
    <name evidence="4" type="ORF">pdam_00007515</name>
</gene>
<evidence type="ECO:0000313" key="4">
    <source>
        <dbReference type="EMBL" id="RMX40546.1"/>
    </source>
</evidence>
<accession>A0A3M6TGM3</accession>
<protein>
    <recommendedName>
        <fullName evidence="3">HYR domain-containing protein</fullName>
    </recommendedName>
</protein>
<keyword evidence="5" id="KW-1185">Reference proteome</keyword>
<evidence type="ECO:0000256" key="1">
    <source>
        <dbReference type="ARBA" id="ARBA00022737"/>
    </source>
</evidence>
<proteinExistence type="predicted"/>
<feature type="non-terminal residue" evidence="4">
    <location>
        <position position="1"/>
    </location>
</feature>
<evidence type="ECO:0000313" key="5">
    <source>
        <dbReference type="Proteomes" id="UP000275408"/>
    </source>
</evidence>
<dbReference type="PROSITE" id="PS50825">
    <property type="entry name" value="HYR"/>
    <property type="match status" value="1"/>
</dbReference>
<dbReference type="InterPro" id="IPR035976">
    <property type="entry name" value="Sushi/SCR/CCP_sf"/>
</dbReference>
<dbReference type="EMBL" id="RCHS01003618">
    <property type="protein sequence ID" value="RMX40546.1"/>
    <property type="molecule type" value="Genomic_DNA"/>
</dbReference>
<dbReference type="Proteomes" id="UP000275408">
    <property type="component" value="Unassembled WGS sequence"/>
</dbReference>
<dbReference type="STRING" id="46731.A0A3M6TGM3"/>
<evidence type="ECO:0000259" key="3">
    <source>
        <dbReference type="PROSITE" id="PS50825"/>
    </source>
</evidence>
<sequence>LEPPTSSFCPSDIVKEAKSHRERVSWNLPVCSDNSHLPPIIWSNRKLGDLFRAPGKYKIQHTVKDFDFEQPNIYTGCSFMITLKNKLRFAFHLGAEVNDNLKGNCLKRGKTRTKCPMYLPPKNGALVCLNYGDGSERFCQVACKQGTDFVTNPSVLYVCLDNGEWLPLAYLPNTSGKLPWPDCATHIKRSYILNWIQKSRFVVCVSGGAGPSTMKTFGGGISEFFYNANQKPSEVERELKDNLLKLARGSLVSPFYCENKSYCKSENVRVYV</sequence>
<feature type="domain" description="HYR" evidence="3">
    <location>
        <begin position="1"/>
        <end position="85"/>
    </location>
</feature>